<keyword evidence="10" id="KW-0732">Signal</keyword>
<dbReference type="InterPro" id="IPR017452">
    <property type="entry name" value="GPCR_Rhodpsn_7TM"/>
</dbReference>
<gene>
    <name evidence="12" type="ORF">PEVE_00036905</name>
</gene>
<accession>A0ABN8MK04</accession>
<dbReference type="PROSITE" id="PS50262">
    <property type="entry name" value="G_PROTEIN_RECEP_F1_2"/>
    <property type="match status" value="2"/>
</dbReference>
<feature type="transmembrane region" description="Helical" evidence="9">
    <location>
        <begin position="465"/>
        <end position="484"/>
    </location>
</feature>
<reference evidence="12 13" key="1">
    <citation type="submission" date="2022-05" db="EMBL/GenBank/DDBJ databases">
        <authorList>
            <consortium name="Genoscope - CEA"/>
            <person name="William W."/>
        </authorList>
    </citation>
    <scope>NUCLEOTIDE SEQUENCE [LARGE SCALE GENOMIC DNA]</scope>
</reference>
<name>A0ABN8MK04_9CNID</name>
<keyword evidence="4 8" id="KW-0297">G-protein coupled receptor</keyword>
<dbReference type="CDD" id="cd00637">
    <property type="entry name" value="7tm_classA_rhodopsin-like"/>
    <property type="match status" value="2"/>
</dbReference>
<keyword evidence="7 8" id="KW-0807">Transducer</keyword>
<evidence type="ECO:0000256" key="3">
    <source>
        <dbReference type="ARBA" id="ARBA00022989"/>
    </source>
</evidence>
<evidence type="ECO:0000313" key="13">
    <source>
        <dbReference type="Proteomes" id="UP001159427"/>
    </source>
</evidence>
<evidence type="ECO:0000259" key="11">
    <source>
        <dbReference type="PROSITE" id="PS50262"/>
    </source>
</evidence>
<feature type="chain" id="PRO_5045278490" description="G-protein coupled receptors family 1 profile domain-containing protein" evidence="10">
    <location>
        <begin position="21"/>
        <end position="500"/>
    </location>
</feature>
<comment type="caution">
    <text evidence="12">The sequence shown here is derived from an EMBL/GenBank/DDBJ whole genome shotgun (WGS) entry which is preliminary data.</text>
</comment>
<feature type="domain" description="G-protein coupled receptors family 1 profile" evidence="11">
    <location>
        <begin position="221"/>
        <end position="481"/>
    </location>
</feature>
<feature type="domain" description="G-protein coupled receptors family 1 profile" evidence="11">
    <location>
        <begin position="1"/>
        <end position="171"/>
    </location>
</feature>
<feature type="transmembrane region" description="Helical" evidence="9">
    <location>
        <begin position="209"/>
        <end position="230"/>
    </location>
</feature>
<evidence type="ECO:0000256" key="7">
    <source>
        <dbReference type="ARBA" id="ARBA00023224"/>
    </source>
</evidence>
<evidence type="ECO:0000256" key="2">
    <source>
        <dbReference type="ARBA" id="ARBA00022692"/>
    </source>
</evidence>
<feature type="transmembrane region" description="Helical" evidence="9">
    <location>
        <begin position="125"/>
        <end position="148"/>
    </location>
</feature>
<organism evidence="12 13">
    <name type="scientific">Porites evermanni</name>
    <dbReference type="NCBI Taxonomy" id="104178"/>
    <lineage>
        <taxon>Eukaryota</taxon>
        <taxon>Metazoa</taxon>
        <taxon>Cnidaria</taxon>
        <taxon>Anthozoa</taxon>
        <taxon>Hexacorallia</taxon>
        <taxon>Scleractinia</taxon>
        <taxon>Fungiina</taxon>
        <taxon>Poritidae</taxon>
        <taxon>Porites</taxon>
    </lineage>
</organism>
<evidence type="ECO:0000256" key="6">
    <source>
        <dbReference type="ARBA" id="ARBA00023170"/>
    </source>
</evidence>
<evidence type="ECO:0000313" key="12">
    <source>
        <dbReference type="EMBL" id="CAH3029898.1"/>
    </source>
</evidence>
<comment type="similarity">
    <text evidence="8">Belongs to the G-protein coupled receptor 1 family.</text>
</comment>
<feature type="transmembrane region" description="Helical" evidence="9">
    <location>
        <begin position="420"/>
        <end position="438"/>
    </location>
</feature>
<dbReference type="InterPro" id="IPR000276">
    <property type="entry name" value="GPCR_Rhodpsn"/>
</dbReference>
<keyword evidence="5 9" id="KW-0472">Membrane</keyword>
<keyword evidence="6 8" id="KW-0675">Receptor</keyword>
<feature type="signal peptide" evidence="10">
    <location>
        <begin position="1"/>
        <end position="20"/>
    </location>
</feature>
<evidence type="ECO:0000256" key="1">
    <source>
        <dbReference type="ARBA" id="ARBA00004141"/>
    </source>
</evidence>
<dbReference type="PANTHER" id="PTHR24243:SF208">
    <property type="entry name" value="PYROKININ-1 RECEPTOR"/>
    <property type="match status" value="1"/>
</dbReference>
<dbReference type="Pfam" id="PF00001">
    <property type="entry name" value="7tm_1"/>
    <property type="match status" value="2"/>
</dbReference>
<dbReference type="PANTHER" id="PTHR24243">
    <property type="entry name" value="G-PROTEIN COUPLED RECEPTOR"/>
    <property type="match status" value="1"/>
</dbReference>
<evidence type="ECO:0000256" key="8">
    <source>
        <dbReference type="RuleBase" id="RU000688"/>
    </source>
</evidence>
<protein>
    <recommendedName>
        <fullName evidence="11">G-protein coupled receptors family 1 profile domain-containing protein</fullName>
    </recommendedName>
</protein>
<dbReference type="Proteomes" id="UP001159427">
    <property type="component" value="Unassembled WGS sequence"/>
</dbReference>
<keyword evidence="13" id="KW-1185">Reference proteome</keyword>
<dbReference type="SUPFAM" id="SSF81321">
    <property type="entry name" value="Family A G protein-coupled receptor-like"/>
    <property type="match status" value="2"/>
</dbReference>
<dbReference type="PRINTS" id="PR00237">
    <property type="entry name" value="GPCRRHODOPSN"/>
</dbReference>
<dbReference type="Gene3D" id="1.20.1070.10">
    <property type="entry name" value="Rhodopsin 7-helix transmembrane proteins"/>
    <property type="match status" value="2"/>
</dbReference>
<proteinExistence type="inferred from homology"/>
<evidence type="ECO:0000256" key="5">
    <source>
        <dbReference type="ARBA" id="ARBA00023136"/>
    </source>
</evidence>
<keyword evidence="3 9" id="KW-1133">Transmembrane helix</keyword>
<feature type="transmembrane region" description="Helical" evidence="9">
    <location>
        <begin position="36"/>
        <end position="57"/>
    </location>
</feature>
<sequence>MSNLLFPIFLFPLNLVELQADTWHIRDPLYQNLGKIGFFLSTISAAMSIQSLILITVDRFGAVVVPIRSPLISKKHYPFFIIASCMDRRSSRILAYLYSFKLIEHPGRMAGCTRQISPTNIYQHLAVTTAFFYISLVLLITLYAIILIKLKKHTHPGEHSANAEEQRPVLREDACTATAANMNITANESSSSTCYSLINPVVQKLVPTVASGLILVVSRIGNSLIVIIVFKTPTLKKAINFMIVNMAISDLLFPIFLFPLNLVEMQADFWLIGDSLHLTLCKIGFFLLTVSATVSIQSLILITVDRFGAVVMPIRGSPLISRRLCLFFIVVTWIVAIAANSPHLFTFKLVEYPGEMVMCAIQKSSANYYLLAYFIAFFYIPFVLLTTLYAIILIKLKQHAHPGEQTDNAEEMRSRRNRNVLKMAIVIVFLFFLCWIPFKTNQTIFNFTPNSSIGFSCNLLPYDSFTSFMAAANCTVNPIICLIFSSNYRQGLKRLVTFCA</sequence>
<feature type="transmembrane region" description="Helical" evidence="9">
    <location>
        <begin position="283"/>
        <end position="304"/>
    </location>
</feature>
<comment type="subcellular location">
    <subcellularLocation>
        <location evidence="1">Membrane</location>
        <topology evidence="1">Multi-pass membrane protein</topology>
    </subcellularLocation>
</comment>
<evidence type="ECO:0000256" key="9">
    <source>
        <dbReference type="SAM" id="Phobius"/>
    </source>
</evidence>
<dbReference type="SMART" id="SM01381">
    <property type="entry name" value="7TM_GPCR_Srsx"/>
    <property type="match status" value="1"/>
</dbReference>
<feature type="transmembrane region" description="Helical" evidence="9">
    <location>
        <begin position="366"/>
        <end position="392"/>
    </location>
</feature>
<dbReference type="PROSITE" id="PS00237">
    <property type="entry name" value="G_PROTEIN_RECEP_F1_1"/>
    <property type="match status" value="1"/>
</dbReference>
<evidence type="ECO:0000256" key="4">
    <source>
        <dbReference type="ARBA" id="ARBA00023040"/>
    </source>
</evidence>
<evidence type="ECO:0000256" key="10">
    <source>
        <dbReference type="SAM" id="SignalP"/>
    </source>
</evidence>
<feature type="transmembrane region" description="Helical" evidence="9">
    <location>
        <begin position="242"/>
        <end position="263"/>
    </location>
</feature>
<dbReference type="EMBL" id="CALNXI010000598">
    <property type="protein sequence ID" value="CAH3029898.1"/>
    <property type="molecule type" value="Genomic_DNA"/>
</dbReference>
<keyword evidence="2 8" id="KW-0812">Transmembrane</keyword>
<feature type="transmembrane region" description="Helical" evidence="9">
    <location>
        <begin position="324"/>
        <end position="346"/>
    </location>
</feature>